<feature type="domain" description="Integrase catalytic" evidence="1">
    <location>
        <begin position="1"/>
        <end position="166"/>
    </location>
</feature>
<dbReference type="GO" id="GO:0003676">
    <property type="term" value="F:nucleic acid binding"/>
    <property type="evidence" value="ECO:0007669"/>
    <property type="project" value="InterPro"/>
</dbReference>
<name>A0AAE1AZT1_9GAST</name>
<dbReference type="SUPFAM" id="SSF53098">
    <property type="entry name" value="Ribonuclease H-like"/>
    <property type="match status" value="1"/>
</dbReference>
<comment type="caution">
    <text evidence="3">The sequence shown here is derived from an EMBL/GenBank/DDBJ whole genome shotgun (WGS) entry which is preliminary data.</text>
</comment>
<evidence type="ECO:0000313" key="2">
    <source>
        <dbReference type="EMBL" id="KAK3769517.1"/>
    </source>
</evidence>
<keyword evidence="4" id="KW-1185">Reference proteome</keyword>
<evidence type="ECO:0000313" key="4">
    <source>
        <dbReference type="Proteomes" id="UP001283361"/>
    </source>
</evidence>
<dbReference type="GO" id="GO:0015074">
    <property type="term" value="P:DNA integration"/>
    <property type="evidence" value="ECO:0007669"/>
    <property type="project" value="InterPro"/>
</dbReference>
<evidence type="ECO:0000313" key="3">
    <source>
        <dbReference type="EMBL" id="KAK3796211.1"/>
    </source>
</evidence>
<reference evidence="3" key="1">
    <citation type="journal article" date="2023" name="G3 (Bethesda)">
        <title>A reference genome for the long-term kleptoplast-retaining sea slug Elysia crispata morphotype clarki.</title>
        <authorList>
            <person name="Eastman K.E."/>
            <person name="Pendleton A.L."/>
            <person name="Shaikh M.A."/>
            <person name="Suttiyut T."/>
            <person name="Ogas R."/>
            <person name="Tomko P."/>
            <person name="Gavelis G."/>
            <person name="Widhalm J.R."/>
            <person name="Wisecaver J.H."/>
        </authorList>
    </citation>
    <scope>NUCLEOTIDE SEQUENCE</scope>
    <source>
        <strain evidence="3">ECLA1</strain>
    </source>
</reference>
<accession>A0AAE1AZT1</accession>
<sequence>MQLPTLGIVAVDFVKMEFSTDGKEDILVMTGVFTRWIVAVVPRDQSLASVVRALAQNWVIHYGVPARIHFDQGRCFEAGRSPAVRILRHQQIKEDSILSPGHATLPPRTLSPPTTSAVKFLQRFIDVHPNSSLRSISRGRASWTECAGLSCQYQRFRWYHKLRQSH</sequence>
<dbReference type="AlphaFoldDB" id="A0AAE1AZT1"/>
<dbReference type="InterPro" id="IPR012337">
    <property type="entry name" value="RNaseH-like_sf"/>
</dbReference>
<dbReference type="InterPro" id="IPR036397">
    <property type="entry name" value="RNaseH_sf"/>
</dbReference>
<organism evidence="3 4">
    <name type="scientific">Elysia crispata</name>
    <name type="common">lettuce slug</name>
    <dbReference type="NCBI Taxonomy" id="231223"/>
    <lineage>
        <taxon>Eukaryota</taxon>
        <taxon>Metazoa</taxon>
        <taxon>Spiralia</taxon>
        <taxon>Lophotrochozoa</taxon>
        <taxon>Mollusca</taxon>
        <taxon>Gastropoda</taxon>
        <taxon>Heterobranchia</taxon>
        <taxon>Euthyneura</taxon>
        <taxon>Panpulmonata</taxon>
        <taxon>Sacoglossa</taxon>
        <taxon>Placobranchoidea</taxon>
        <taxon>Plakobranchidae</taxon>
        <taxon>Elysia</taxon>
    </lineage>
</organism>
<dbReference type="PROSITE" id="PS50994">
    <property type="entry name" value="INTEGRASE"/>
    <property type="match status" value="1"/>
</dbReference>
<proteinExistence type="predicted"/>
<dbReference type="Gene3D" id="3.30.420.10">
    <property type="entry name" value="Ribonuclease H-like superfamily/Ribonuclease H"/>
    <property type="match status" value="1"/>
</dbReference>
<protein>
    <recommendedName>
        <fullName evidence="1">Integrase catalytic domain-containing protein</fullName>
    </recommendedName>
</protein>
<dbReference type="EMBL" id="JAWDGP010003907">
    <property type="protein sequence ID" value="KAK3769517.1"/>
    <property type="molecule type" value="Genomic_DNA"/>
</dbReference>
<dbReference type="EMBL" id="JAWDGP010000901">
    <property type="protein sequence ID" value="KAK3796211.1"/>
    <property type="molecule type" value="Genomic_DNA"/>
</dbReference>
<dbReference type="Proteomes" id="UP001283361">
    <property type="component" value="Unassembled WGS sequence"/>
</dbReference>
<gene>
    <name evidence="3" type="ORF">RRG08_009158</name>
    <name evidence="2" type="ORF">RRG08_029733</name>
</gene>
<evidence type="ECO:0000259" key="1">
    <source>
        <dbReference type="PROSITE" id="PS50994"/>
    </source>
</evidence>
<dbReference type="InterPro" id="IPR001584">
    <property type="entry name" value="Integrase_cat-core"/>
</dbReference>